<organism evidence="8 9">
    <name type="scientific">Striga hermonthica</name>
    <name type="common">Purple witchweed</name>
    <name type="synonym">Buchnera hermonthica</name>
    <dbReference type="NCBI Taxonomy" id="68872"/>
    <lineage>
        <taxon>Eukaryota</taxon>
        <taxon>Viridiplantae</taxon>
        <taxon>Streptophyta</taxon>
        <taxon>Embryophyta</taxon>
        <taxon>Tracheophyta</taxon>
        <taxon>Spermatophyta</taxon>
        <taxon>Magnoliopsida</taxon>
        <taxon>eudicotyledons</taxon>
        <taxon>Gunneridae</taxon>
        <taxon>Pentapetalae</taxon>
        <taxon>asterids</taxon>
        <taxon>lamiids</taxon>
        <taxon>Lamiales</taxon>
        <taxon>Orobanchaceae</taxon>
        <taxon>Buchnereae</taxon>
        <taxon>Striga</taxon>
    </lineage>
</organism>
<dbReference type="InterPro" id="IPR051708">
    <property type="entry name" value="Plant_Aspart_Prot_A1"/>
</dbReference>
<evidence type="ECO:0000256" key="4">
    <source>
        <dbReference type="ARBA" id="ARBA00022801"/>
    </source>
</evidence>
<dbReference type="FunFam" id="2.40.70.10:FF:000055">
    <property type="entry name" value="Probable aspartyl protease At4g16563"/>
    <property type="match status" value="1"/>
</dbReference>
<keyword evidence="5" id="KW-0325">Glycoprotein</keyword>
<evidence type="ECO:0000313" key="9">
    <source>
        <dbReference type="Proteomes" id="UP001153555"/>
    </source>
</evidence>
<dbReference type="InterPro" id="IPR034161">
    <property type="entry name" value="Pepsin-like_plant"/>
</dbReference>
<evidence type="ECO:0000313" key="8">
    <source>
        <dbReference type="EMBL" id="CAA0820593.1"/>
    </source>
</evidence>
<evidence type="ECO:0000256" key="6">
    <source>
        <dbReference type="SAM" id="SignalP"/>
    </source>
</evidence>
<feature type="chain" id="PRO_5040176566" evidence="6">
    <location>
        <begin position="25"/>
        <end position="478"/>
    </location>
</feature>
<comment type="similarity">
    <text evidence="1">Belongs to the peptidase A1 family.</text>
</comment>
<dbReference type="Pfam" id="PF14541">
    <property type="entry name" value="TAXi_C"/>
    <property type="match status" value="1"/>
</dbReference>
<reference evidence="8" key="1">
    <citation type="submission" date="2019-12" db="EMBL/GenBank/DDBJ databases">
        <authorList>
            <person name="Scholes J."/>
        </authorList>
    </citation>
    <scope>NUCLEOTIDE SEQUENCE</scope>
</reference>
<dbReference type="InterPro" id="IPR021109">
    <property type="entry name" value="Peptidase_aspartic_dom_sf"/>
</dbReference>
<accession>A0A9N7N1Y1</accession>
<dbReference type="GO" id="GO:0004190">
    <property type="term" value="F:aspartic-type endopeptidase activity"/>
    <property type="evidence" value="ECO:0007669"/>
    <property type="project" value="UniProtKB-KW"/>
</dbReference>
<dbReference type="GO" id="GO:0006508">
    <property type="term" value="P:proteolysis"/>
    <property type="evidence" value="ECO:0007669"/>
    <property type="project" value="UniProtKB-KW"/>
</dbReference>
<dbReference type="Gene3D" id="2.40.70.10">
    <property type="entry name" value="Acid Proteases"/>
    <property type="match status" value="2"/>
</dbReference>
<evidence type="ECO:0000256" key="2">
    <source>
        <dbReference type="ARBA" id="ARBA00022670"/>
    </source>
</evidence>
<dbReference type="PROSITE" id="PS51767">
    <property type="entry name" value="PEPTIDASE_A1"/>
    <property type="match status" value="1"/>
</dbReference>
<evidence type="ECO:0000259" key="7">
    <source>
        <dbReference type="PROSITE" id="PS51767"/>
    </source>
</evidence>
<proteinExistence type="inferred from homology"/>
<name>A0A9N7N1Y1_STRHE</name>
<sequence>MASSVLSLIFSLLSISLLPSLSSSALLLPLSRSLPNSSSPHHLLRSAATRSSARFHRSRRHVSLPLSSGSDYTLSLTLGGHLVSLYMDTGSDLVWIPCRPFQCILCDGKPAAAAPPLNLTSAVPVPCHSPACSAAHSSLPQSDLCAAAGCPLDAIETGGCGRRPCPRFYYAYGDGSLVANLYSDALAVPPSAALRLPAFTFGCAHTTLGEPVGVAGFGRGDLSLPAQLAAASPDIGNYFSYCLIAHPFDAGRASKPSPLILGRRRDAEDEKLKNKSAGEFVGGYAFTPMLDNPKHAYFYCVGLEAVTVGKRRIQAPISLRRVDRRGDGGMVVDSGTTFTMLPRELYRTVVEEFVAGVGGARRRATKVEERTGLQPCFYGRAGERPLGGVPSLVLHFAGNSSVGLPRRNYFYEFSDVDARREVGCLMVMDGGEEAERGGGPAGLLGNYQQQGFEVVYDLEEKRVGFARRRCGSMWDALN</sequence>
<gene>
    <name evidence="8" type="ORF">SHERM_18595</name>
</gene>
<dbReference type="GO" id="GO:0005576">
    <property type="term" value="C:extracellular region"/>
    <property type="evidence" value="ECO:0007669"/>
    <property type="project" value="TreeGrafter"/>
</dbReference>
<dbReference type="PANTHER" id="PTHR47967:SF26">
    <property type="entry name" value="PEPTIDASE A1 DOMAIN-CONTAINING PROTEIN"/>
    <property type="match status" value="1"/>
</dbReference>
<evidence type="ECO:0000256" key="5">
    <source>
        <dbReference type="ARBA" id="ARBA00023180"/>
    </source>
</evidence>
<dbReference type="AlphaFoldDB" id="A0A9N7N1Y1"/>
<protein>
    <submittedName>
        <fullName evidence="8">Eukaryotic aspartyl protease family protein</fullName>
    </submittedName>
</protein>
<dbReference type="CDD" id="cd05476">
    <property type="entry name" value="pepsin_A_like_plant"/>
    <property type="match status" value="1"/>
</dbReference>
<evidence type="ECO:0000256" key="1">
    <source>
        <dbReference type="ARBA" id="ARBA00007447"/>
    </source>
</evidence>
<dbReference type="PANTHER" id="PTHR47967">
    <property type="entry name" value="OS07G0603500 PROTEIN-RELATED"/>
    <property type="match status" value="1"/>
</dbReference>
<evidence type="ECO:0000256" key="3">
    <source>
        <dbReference type="ARBA" id="ARBA00022750"/>
    </source>
</evidence>
<dbReference type="OrthoDB" id="2747330at2759"/>
<keyword evidence="9" id="KW-1185">Reference proteome</keyword>
<keyword evidence="3" id="KW-0064">Aspartyl protease</keyword>
<dbReference type="SUPFAM" id="SSF50630">
    <property type="entry name" value="Acid proteases"/>
    <property type="match status" value="1"/>
</dbReference>
<keyword evidence="6" id="KW-0732">Signal</keyword>
<dbReference type="EMBL" id="CACSLK010020742">
    <property type="protein sequence ID" value="CAA0820593.1"/>
    <property type="molecule type" value="Genomic_DNA"/>
</dbReference>
<feature type="signal peptide" evidence="6">
    <location>
        <begin position="1"/>
        <end position="24"/>
    </location>
</feature>
<dbReference type="InterPro" id="IPR032799">
    <property type="entry name" value="TAXi_C"/>
</dbReference>
<dbReference type="InterPro" id="IPR033121">
    <property type="entry name" value="PEPTIDASE_A1"/>
</dbReference>
<keyword evidence="4" id="KW-0378">Hydrolase</keyword>
<dbReference type="Pfam" id="PF14543">
    <property type="entry name" value="TAXi_N"/>
    <property type="match status" value="1"/>
</dbReference>
<dbReference type="Proteomes" id="UP001153555">
    <property type="component" value="Unassembled WGS sequence"/>
</dbReference>
<comment type="caution">
    <text evidence="8">The sequence shown here is derived from an EMBL/GenBank/DDBJ whole genome shotgun (WGS) entry which is preliminary data.</text>
</comment>
<dbReference type="InterPro" id="IPR032861">
    <property type="entry name" value="TAXi_N"/>
</dbReference>
<feature type="domain" description="Peptidase A1" evidence="7">
    <location>
        <begin position="72"/>
        <end position="466"/>
    </location>
</feature>
<keyword evidence="2 8" id="KW-0645">Protease</keyword>